<comment type="caution">
    <text evidence="1">The sequence shown here is derived from an EMBL/GenBank/DDBJ whole genome shotgun (WGS) entry which is preliminary data.</text>
</comment>
<dbReference type="Proteomes" id="UP001430953">
    <property type="component" value="Unassembled WGS sequence"/>
</dbReference>
<evidence type="ECO:0000313" key="1">
    <source>
        <dbReference type="EMBL" id="KAL0109005.1"/>
    </source>
</evidence>
<proteinExistence type="predicted"/>
<dbReference type="EMBL" id="JADYXP020000015">
    <property type="protein sequence ID" value="KAL0109005.1"/>
    <property type="molecule type" value="Genomic_DNA"/>
</dbReference>
<protein>
    <submittedName>
        <fullName evidence="1">Uncharacterized protein</fullName>
    </submittedName>
</protein>
<dbReference type="AlphaFoldDB" id="A0AAW2F441"/>
<keyword evidence="2" id="KW-1185">Reference proteome</keyword>
<gene>
    <name evidence="1" type="ORF">PUN28_014238</name>
</gene>
<name>A0AAW2F441_9HYME</name>
<evidence type="ECO:0000313" key="2">
    <source>
        <dbReference type="Proteomes" id="UP001430953"/>
    </source>
</evidence>
<reference evidence="1 2" key="1">
    <citation type="submission" date="2023-03" db="EMBL/GenBank/DDBJ databases">
        <title>High recombination rates correlate with genetic variation in Cardiocondyla obscurior ants.</title>
        <authorList>
            <person name="Errbii M."/>
        </authorList>
    </citation>
    <scope>NUCLEOTIDE SEQUENCE [LARGE SCALE GENOMIC DNA]</scope>
    <source>
        <strain evidence="1">Alpha-2009</strain>
        <tissue evidence="1">Whole body</tissue>
    </source>
</reference>
<organism evidence="1 2">
    <name type="scientific">Cardiocondyla obscurior</name>
    <dbReference type="NCBI Taxonomy" id="286306"/>
    <lineage>
        <taxon>Eukaryota</taxon>
        <taxon>Metazoa</taxon>
        <taxon>Ecdysozoa</taxon>
        <taxon>Arthropoda</taxon>
        <taxon>Hexapoda</taxon>
        <taxon>Insecta</taxon>
        <taxon>Pterygota</taxon>
        <taxon>Neoptera</taxon>
        <taxon>Endopterygota</taxon>
        <taxon>Hymenoptera</taxon>
        <taxon>Apocrita</taxon>
        <taxon>Aculeata</taxon>
        <taxon>Formicoidea</taxon>
        <taxon>Formicidae</taxon>
        <taxon>Myrmicinae</taxon>
        <taxon>Cardiocondyla</taxon>
    </lineage>
</organism>
<sequence length="76" mass="8471">MKVKVRIYVYNAIACSLKDLHNRTLRDTSRGTDLFVGSAELHGQSFWTRCLRGRDRVGGRGSRIVKHIVAAASGQI</sequence>
<accession>A0AAW2F441</accession>